<dbReference type="Pfam" id="PF21365">
    <property type="entry name" value="Glyco_hydro_31_3rd"/>
    <property type="match status" value="1"/>
</dbReference>
<dbReference type="SUPFAM" id="SSF56988">
    <property type="entry name" value="Anthrax protective antigen"/>
    <property type="match status" value="1"/>
</dbReference>
<comment type="caution">
    <text evidence="5">The sequence shown here is derived from an EMBL/GenBank/DDBJ whole genome shotgun (WGS) entry which is preliminary data.</text>
</comment>
<dbReference type="Pfam" id="PF01055">
    <property type="entry name" value="Glyco_hydro_31_2nd"/>
    <property type="match status" value="1"/>
</dbReference>
<dbReference type="RefSeq" id="WP_386098154.1">
    <property type="nucleotide sequence ID" value="NZ_JBHUOZ010000003.1"/>
</dbReference>
<reference evidence="6" key="1">
    <citation type="journal article" date="2019" name="Int. J. Syst. Evol. Microbiol.">
        <title>The Global Catalogue of Microorganisms (GCM) 10K type strain sequencing project: providing services to taxonomists for standard genome sequencing and annotation.</title>
        <authorList>
            <consortium name="The Broad Institute Genomics Platform"/>
            <consortium name="The Broad Institute Genome Sequencing Center for Infectious Disease"/>
            <person name="Wu L."/>
            <person name="Ma J."/>
        </authorList>
    </citation>
    <scope>NUCLEOTIDE SEQUENCE [LARGE SCALE GENOMIC DNA]</scope>
    <source>
        <strain evidence="6">KCTC 23299</strain>
    </source>
</reference>
<dbReference type="CDD" id="cd14752">
    <property type="entry name" value="GH31_N"/>
    <property type="match status" value="1"/>
</dbReference>
<evidence type="ECO:0000313" key="6">
    <source>
        <dbReference type="Proteomes" id="UP001597511"/>
    </source>
</evidence>
<dbReference type="InterPro" id="IPR011013">
    <property type="entry name" value="Gal_mutarotase_sf_dom"/>
</dbReference>
<dbReference type="Pfam" id="PF13802">
    <property type="entry name" value="Gal_mutarotas_2"/>
    <property type="match status" value="1"/>
</dbReference>
<proteinExistence type="inferred from homology"/>
<keyword evidence="3" id="KW-0732">Signal</keyword>
<dbReference type="InterPro" id="IPR017853">
    <property type="entry name" value="GH"/>
</dbReference>
<sequence>MRFLMVLSFVAMMMNVQAQGNYKKTDDGVVVYPDKILSGNAAMVQLRVISDKIIRVVASPVQEPAQQESLVVLPQQRTAAFTVTEQGAGKLVLATALLQVVVDRQTGAVGFLEKNGKVILSERKVTGRLLQPVVWEGESLYSVKQTFDMAAGDAYYGLGQHQEDMYNYKGQQVLLFQNNTEVAVPFLVSNKNYGLLWDNYSLTKVGDTRDFQSLSSLKLYDKNNNRGWLTATYSNDRNKPETTAIVKAESDINYAYVNDSKLHLPKEFNVEKGVINWEGSIASGVAGMHKIRLTYAGYTKVWIDGKLVFDKWRQAWNPGSGVINQLFEKDTPLPIRIEWIPDGGESYITVKWLPPVPAADVNSFTIDAEAGKQVDYYFVYGHNTDEVISGYRLLTGKPQIVPKWAMGFWQSRERYKTQKDLVDVVAEFRKRKIPLDNIVLDWSYWREAEWGSQDFDEKRFPDPDAMINDLHKKYNTKIMISVWPKFYEGIPVYDSFYSKGWLYKRNIADRQKDWIAHGYTSTFYDAFNEQARKGFWDLIDKKLYRKGIDAWWMDASEPDILSNVSPERRKQQMSPTALGTAAEYLNAYPLQNAKGIYEGQRSVDPDKRVFLLTRSGYAGSQRYAATIWSGDIATRWEDMKAQISAGINFSLSGLPYWTMDIGGFSVERRYEKPNEKDLEEWRELNTRWYQFGAFAPLFRVHGQFPFREIYHIAPEDHPAYKSMLYYNKLRYRLMPYIYTLAGDTYHKDATIMRGLVFDFAADTTVTNIGDQYMFGPSLLINPVHEYKSRKRTLYLPAGQGWYDLYTGKYTAGGQTVTVDAPYETMPVFVKEGAIIPAGPALQFTGEKLADPITLYVYAGKDGSFTLYEDEGLNYNYEKNAFAAITFNYNGKTKTLTIEDRKGNFSGMLKKRTFYIRLISKEQPAGIDFEERTGLKVTYTGKKQVVKL</sequence>
<dbReference type="SUPFAM" id="SSF51445">
    <property type="entry name" value="(Trans)glycosidases"/>
    <property type="match status" value="1"/>
</dbReference>
<keyword evidence="2" id="KW-0378">Hydrolase</keyword>
<keyword evidence="2" id="KW-0326">Glycosidase</keyword>
<dbReference type="InterPro" id="IPR051816">
    <property type="entry name" value="Glycosyl_Hydrolase_31"/>
</dbReference>
<dbReference type="Gene3D" id="2.60.40.1760">
    <property type="entry name" value="glycosyl hydrolase (family 31)"/>
    <property type="match status" value="1"/>
</dbReference>
<evidence type="ECO:0000256" key="1">
    <source>
        <dbReference type="ARBA" id="ARBA00007806"/>
    </source>
</evidence>
<feature type="signal peptide" evidence="3">
    <location>
        <begin position="1"/>
        <end position="18"/>
    </location>
</feature>
<feature type="domain" description="PA14" evidence="4">
    <location>
        <begin position="223"/>
        <end position="371"/>
    </location>
</feature>
<keyword evidence="6" id="KW-1185">Reference proteome</keyword>
<dbReference type="Proteomes" id="UP001597511">
    <property type="component" value="Unassembled WGS sequence"/>
</dbReference>
<dbReference type="SUPFAM" id="SSF51011">
    <property type="entry name" value="Glycosyl hydrolase domain"/>
    <property type="match status" value="1"/>
</dbReference>
<dbReference type="EMBL" id="JBHUOZ010000003">
    <property type="protein sequence ID" value="MFD2920181.1"/>
    <property type="molecule type" value="Genomic_DNA"/>
</dbReference>
<evidence type="ECO:0000256" key="3">
    <source>
        <dbReference type="SAM" id="SignalP"/>
    </source>
</evidence>
<evidence type="ECO:0000256" key="2">
    <source>
        <dbReference type="RuleBase" id="RU361185"/>
    </source>
</evidence>
<dbReference type="InterPro" id="IPR037524">
    <property type="entry name" value="PA14/GLEYA"/>
</dbReference>
<dbReference type="InterPro" id="IPR033403">
    <property type="entry name" value="DUF5110"/>
</dbReference>
<protein>
    <submittedName>
        <fullName evidence="5">TIM-barrel domain-containing protein</fullName>
    </submittedName>
</protein>
<evidence type="ECO:0000259" key="4">
    <source>
        <dbReference type="PROSITE" id="PS51820"/>
    </source>
</evidence>
<dbReference type="InterPro" id="IPR025887">
    <property type="entry name" value="Glyco_hydro_31_N_dom"/>
</dbReference>
<dbReference type="InterPro" id="IPR048395">
    <property type="entry name" value="Glyco_hydro_31_C"/>
</dbReference>
<organism evidence="5 6">
    <name type="scientific">Terrimonas rubra</name>
    <dbReference type="NCBI Taxonomy" id="1035890"/>
    <lineage>
        <taxon>Bacteria</taxon>
        <taxon>Pseudomonadati</taxon>
        <taxon>Bacteroidota</taxon>
        <taxon>Chitinophagia</taxon>
        <taxon>Chitinophagales</taxon>
        <taxon>Chitinophagaceae</taxon>
        <taxon>Terrimonas</taxon>
    </lineage>
</organism>
<dbReference type="Pfam" id="PF17137">
    <property type="entry name" value="DUF5110"/>
    <property type="match status" value="1"/>
</dbReference>
<evidence type="ECO:0000313" key="5">
    <source>
        <dbReference type="EMBL" id="MFD2920181.1"/>
    </source>
</evidence>
<dbReference type="PROSITE" id="PS51820">
    <property type="entry name" value="PA14"/>
    <property type="match status" value="1"/>
</dbReference>
<gene>
    <name evidence="5" type="ORF">ACFS6H_10700</name>
</gene>
<dbReference type="PANTHER" id="PTHR43863">
    <property type="entry name" value="HYDROLASE, PUTATIVE (AFU_ORTHOLOGUE AFUA_1G03140)-RELATED"/>
    <property type="match status" value="1"/>
</dbReference>
<feature type="chain" id="PRO_5046087739" evidence="3">
    <location>
        <begin position="19"/>
        <end position="947"/>
    </location>
</feature>
<comment type="similarity">
    <text evidence="1 2">Belongs to the glycosyl hydrolase 31 family.</text>
</comment>
<dbReference type="InterPro" id="IPR000322">
    <property type="entry name" value="Glyco_hydro_31_TIM"/>
</dbReference>
<dbReference type="Gene3D" id="3.20.20.80">
    <property type="entry name" value="Glycosidases"/>
    <property type="match status" value="1"/>
</dbReference>
<dbReference type="CDD" id="cd06591">
    <property type="entry name" value="GH31_xylosidase_XylS"/>
    <property type="match status" value="1"/>
</dbReference>
<dbReference type="Pfam" id="PF07691">
    <property type="entry name" value="PA14"/>
    <property type="match status" value="1"/>
</dbReference>
<accession>A0ABW6A7F1</accession>
<dbReference type="Gene3D" id="2.60.120.380">
    <property type="match status" value="1"/>
</dbReference>
<dbReference type="PANTHER" id="PTHR43863:SF2">
    <property type="entry name" value="MALTASE-GLUCOAMYLASE"/>
    <property type="match status" value="1"/>
</dbReference>
<dbReference type="InterPro" id="IPR011658">
    <property type="entry name" value="PA14_dom"/>
</dbReference>
<dbReference type="Gene3D" id="2.60.40.1180">
    <property type="entry name" value="Golgi alpha-mannosidase II"/>
    <property type="match status" value="2"/>
</dbReference>
<dbReference type="InterPro" id="IPR013780">
    <property type="entry name" value="Glyco_hydro_b"/>
</dbReference>
<dbReference type="SUPFAM" id="SSF74650">
    <property type="entry name" value="Galactose mutarotase-like"/>
    <property type="match status" value="1"/>
</dbReference>
<name>A0ABW6A7F1_9BACT</name>